<dbReference type="InParanoid" id="A0A218YV20"/>
<organism evidence="8 9">
    <name type="scientific">Diplocarpon coronariae</name>
    <dbReference type="NCBI Taxonomy" id="2795749"/>
    <lineage>
        <taxon>Eukaryota</taxon>
        <taxon>Fungi</taxon>
        <taxon>Dikarya</taxon>
        <taxon>Ascomycota</taxon>
        <taxon>Pezizomycotina</taxon>
        <taxon>Leotiomycetes</taxon>
        <taxon>Helotiales</taxon>
        <taxon>Drepanopezizaceae</taxon>
        <taxon>Diplocarpon</taxon>
    </lineage>
</organism>
<dbReference type="OrthoDB" id="534912at2759"/>
<protein>
    <recommendedName>
        <fullName evidence="7">Ammonium transporter AmtB-like domain-containing protein</fullName>
    </recommendedName>
</protein>
<reference evidence="8 9" key="1">
    <citation type="submission" date="2017-04" db="EMBL/GenBank/DDBJ databases">
        <title>Draft genome sequence of Marssonina coronaria NL1: causal agent of apple blotch.</title>
        <authorList>
            <person name="Cheng Q."/>
        </authorList>
    </citation>
    <scope>NUCLEOTIDE SEQUENCE [LARGE SCALE GENOMIC DNA]</scope>
    <source>
        <strain evidence="8 9">NL1</strain>
    </source>
</reference>
<keyword evidence="9" id="KW-1185">Reference proteome</keyword>
<dbReference type="AlphaFoldDB" id="A0A218YV20"/>
<evidence type="ECO:0000256" key="5">
    <source>
        <dbReference type="ARBA" id="ARBA00023136"/>
    </source>
</evidence>
<dbReference type="GO" id="GO:0005886">
    <property type="term" value="C:plasma membrane"/>
    <property type="evidence" value="ECO:0007669"/>
    <property type="project" value="TreeGrafter"/>
</dbReference>
<feature type="transmembrane region" description="Helical" evidence="6">
    <location>
        <begin position="226"/>
        <end position="246"/>
    </location>
</feature>
<dbReference type="SUPFAM" id="SSF111352">
    <property type="entry name" value="Ammonium transporter"/>
    <property type="match status" value="1"/>
</dbReference>
<evidence type="ECO:0000256" key="1">
    <source>
        <dbReference type="ARBA" id="ARBA00004141"/>
    </source>
</evidence>
<evidence type="ECO:0000256" key="4">
    <source>
        <dbReference type="ARBA" id="ARBA00022989"/>
    </source>
</evidence>
<dbReference type="Proteomes" id="UP000242519">
    <property type="component" value="Unassembled WGS sequence"/>
</dbReference>
<dbReference type="PANTHER" id="PTHR43029:SF15">
    <property type="entry name" value="AMMONIUM TRANSPORTER"/>
    <property type="match status" value="1"/>
</dbReference>
<dbReference type="EMBL" id="MZNU01000350">
    <property type="protein sequence ID" value="OWO99526.1"/>
    <property type="molecule type" value="Genomic_DNA"/>
</dbReference>
<feature type="transmembrane region" description="Helical" evidence="6">
    <location>
        <begin position="157"/>
        <end position="179"/>
    </location>
</feature>
<dbReference type="InterPro" id="IPR001905">
    <property type="entry name" value="Ammonium_transpt"/>
</dbReference>
<comment type="caution">
    <text evidence="8">The sequence shown here is derived from an EMBL/GenBank/DDBJ whole genome shotgun (WGS) entry which is preliminary data.</text>
</comment>
<sequence>MVFPALFLSCACGLQFWFYVPSLYQARTAGHIIDDTSLVGLRDVLAQPSVANSGIPHILYAASGFTSVTATAMILAGSMLERERLRLSLLFLLCWTTFDCYFLAEWNPEGWLLQLGVYDYAGSGASATNLSLCSIYVVINTNFAACGGGIAWAALDYAFECQFSIFGLCSSIIAGLVGVTPAAGLVYAHVSVLVGAVTATCRVLATRHMHFISIDDGLEIFAIHGVGGYVGDVLTGFFATSFVPALDGISGSSYTDCWWNEHWRQVGYRLAAATMCAAWSFAISCPAVHYQQDPRMPGQS</sequence>
<evidence type="ECO:0000256" key="6">
    <source>
        <dbReference type="SAM" id="Phobius"/>
    </source>
</evidence>
<keyword evidence="5 6" id="KW-0472">Membrane</keyword>
<feature type="domain" description="Ammonium transporter AmtB-like" evidence="7">
    <location>
        <begin position="125"/>
        <end position="286"/>
    </location>
</feature>
<evidence type="ECO:0000259" key="7">
    <source>
        <dbReference type="Pfam" id="PF00909"/>
    </source>
</evidence>
<evidence type="ECO:0000313" key="8">
    <source>
        <dbReference type="EMBL" id="OWO99526.1"/>
    </source>
</evidence>
<comment type="similarity">
    <text evidence="2">Belongs to the ammonia transporter channel (TC 1.A.11.2) family.</text>
</comment>
<gene>
    <name evidence="8" type="ORF">B2J93_3973</name>
</gene>
<dbReference type="Gene3D" id="1.10.3430.10">
    <property type="entry name" value="Ammonium transporter AmtB like domains"/>
    <property type="match status" value="2"/>
</dbReference>
<name>A0A218YV20_9HELO</name>
<evidence type="ECO:0000256" key="2">
    <source>
        <dbReference type="ARBA" id="ARBA00005887"/>
    </source>
</evidence>
<keyword evidence="4 6" id="KW-1133">Transmembrane helix</keyword>
<feature type="transmembrane region" description="Helical" evidence="6">
    <location>
        <begin position="87"/>
        <end position="104"/>
    </location>
</feature>
<dbReference type="Pfam" id="PF00909">
    <property type="entry name" value="Ammonium_transp"/>
    <property type="match status" value="2"/>
</dbReference>
<dbReference type="STRING" id="503106.A0A218YV20"/>
<feature type="transmembrane region" description="Helical" evidence="6">
    <location>
        <begin position="185"/>
        <end position="205"/>
    </location>
</feature>
<comment type="subcellular location">
    <subcellularLocation>
        <location evidence="1">Membrane</location>
        <topology evidence="1">Multi-pass membrane protein</topology>
    </subcellularLocation>
</comment>
<feature type="transmembrane region" description="Helical" evidence="6">
    <location>
        <begin position="124"/>
        <end position="145"/>
    </location>
</feature>
<feature type="transmembrane region" description="Helical" evidence="6">
    <location>
        <begin position="266"/>
        <end position="290"/>
    </location>
</feature>
<evidence type="ECO:0000256" key="3">
    <source>
        <dbReference type="ARBA" id="ARBA00022692"/>
    </source>
</evidence>
<dbReference type="InterPro" id="IPR029020">
    <property type="entry name" value="Ammonium/urea_transptr"/>
</dbReference>
<keyword evidence="3 6" id="KW-0812">Transmembrane</keyword>
<proteinExistence type="inferred from homology"/>
<accession>A0A218YV20</accession>
<feature type="transmembrane region" description="Helical" evidence="6">
    <location>
        <begin position="54"/>
        <end position="75"/>
    </location>
</feature>
<feature type="domain" description="Ammonium transporter AmtB-like" evidence="7">
    <location>
        <begin position="10"/>
        <end position="124"/>
    </location>
</feature>
<evidence type="ECO:0000313" key="9">
    <source>
        <dbReference type="Proteomes" id="UP000242519"/>
    </source>
</evidence>
<dbReference type="InterPro" id="IPR024041">
    <property type="entry name" value="NH4_transpt_AmtB-like_dom"/>
</dbReference>
<dbReference type="GO" id="GO:0008519">
    <property type="term" value="F:ammonium channel activity"/>
    <property type="evidence" value="ECO:0007669"/>
    <property type="project" value="InterPro"/>
</dbReference>
<dbReference type="PANTHER" id="PTHR43029">
    <property type="entry name" value="AMMONIUM TRANSPORTER MEP2"/>
    <property type="match status" value="1"/>
</dbReference>